<organism evidence="7">
    <name type="scientific">Harpegnathos saltator</name>
    <name type="common">Jerdon's jumping ant</name>
    <dbReference type="NCBI Taxonomy" id="610380"/>
    <lineage>
        <taxon>Eukaryota</taxon>
        <taxon>Metazoa</taxon>
        <taxon>Ecdysozoa</taxon>
        <taxon>Arthropoda</taxon>
        <taxon>Hexapoda</taxon>
        <taxon>Insecta</taxon>
        <taxon>Pterygota</taxon>
        <taxon>Neoptera</taxon>
        <taxon>Endopterygota</taxon>
        <taxon>Hymenoptera</taxon>
        <taxon>Apocrita</taxon>
        <taxon>Aculeata</taxon>
        <taxon>Formicoidea</taxon>
        <taxon>Formicidae</taxon>
        <taxon>Ponerinae</taxon>
        <taxon>Ponerini</taxon>
        <taxon>Harpegnathos</taxon>
    </lineage>
</organism>
<keyword evidence="7" id="KW-1185">Reference proteome</keyword>
<evidence type="ECO:0000259" key="5">
    <source>
        <dbReference type="Pfam" id="PF20179"/>
    </source>
</evidence>
<keyword evidence="3" id="KW-0862">Zinc</keyword>
<evidence type="ECO:0000259" key="4">
    <source>
        <dbReference type="Pfam" id="PF01753"/>
    </source>
</evidence>
<dbReference type="SUPFAM" id="SSF144232">
    <property type="entry name" value="HIT/MYND zinc finger-like"/>
    <property type="match status" value="1"/>
</dbReference>
<feature type="domain" description="MYND-type" evidence="4">
    <location>
        <begin position="3"/>
        <end position="32"/>
    </location>
</feature>
<name>E2BP63_HARSA</name>
<feature type="domain" description="Mitochondrial splicing suppressor 51-like C-terminal" evidence="5">
    <location>
        <begin position="193"/>
        <end position="365"/>
    </location>
</feature>
<dbReference type="PANTHER" id="PTHR28069:SF2">
    <property type="entry name" value="GH20023P"/>
    <property type="match status" value="1"/>
</dbReference>
<dbReference type="EMBL" id="GL449553">
    <property type="protein sequence ID" value="EFN82483.1"/>
    <property type="molecule type" value="Genomic_DNA"/>
</dbReference>
<reference evidence="6 7" key="1">
    <citation type="journal article" date="2010" name="Science">
        <title>Genomic comparison of the ants Camponotus floridanus and Harpegnathos saltator.</title>
        <authorList>
            <person name="Bonasio R."/>
            <person name="Zhang G."/>
            <person name="Ye C."/>
            <person name="Mutti N.S."/>
            <person name="Fang X."/>
            <person name="Qin N."/>
            <person name="Donahue G."/>
            <person name="Yang P."/>
            <person name="Li Q."/>
            <person name="Li C."/>
            <person name="Zhang P."/>
            <person name="Huang Z."/>
            <person name="Berger S.L."/>
            <person name="Reinberg D."/>
            <person name="Wang J."/>
            <person name="Liebig J."/>
        </authorList>
    </citation>
    <scope>NUCLEOTIDE SEQUENCE [LARGE SCALE GENOMIC DNA]</scope>
    <source>
        <strain evidence="6 7">R22 G/1</strain>
    </source>
</reference>
<dbReference type="Pfam" id="PF20179">
    <property type="entry name" value="MSS51_C"/>
    <property type="match status" value="1"/>
</dbReference>
<protein>
    <submittedName>
        <fullName evidence="6">Uncharacterized protein</fullName>
    </submittedName>
</protein>
<dbReference type="AlphaFoldDB" id="E2BP63"/>
<accession>E2BP63</accession>
<evidence type="ECO:0000313" key="7">
    <source>
        <dbReference type="Proteomes" id="UP000008237"/>
    </source>
</evidence>
<evidence type="ECO:0000256" key="3">
    <source>
        <dbReference type="ARBA" id="ARBA00022833"/>
    </source>
</evidence>
<keyword evidence="1" id="KW-0479">Metal-binding</keyword>
<keyword evidence="2" id="KW-0863">Zinc-finger</keyword>
<dbReference type="Proteomes" id="UP000008237">
    <property type="component" value="Unassembled WGS sequence"/>
</dbReference>
<dbReference type="Pfam" id="PF01753">
    <property type="entry name" value="zf-MYND"/>
    <property type="match status" value="1"/>
</dbReference>
<dbReference type="STRING" id="610380.E2BP63"/>
<evidence type="ECO:0000256" key="1">
    <source>
        <dbReference type="ARBA" id="ARBA00022723"/>
    </source>
</evidence>
<dbReference type="PANTHER" id="PTHR28069">
    <property type="entry name" value="GH20023P"/>
    <property type="match status" value="1"/>
</dbReference>
<gene>
    <name evidence="6" type="ORF">EAI_00187</name>
</gene>
<evidence type="ECO:0000256" key="2">
    <source>
        <dbReference type="ARBA" id="ARBA00022771"/>
    </source>
</evidence>
<dbReference type="GO" id="GO:0008270">
    <property type="term" value="F:zinc ion binding"/>
    <property type="evidence" value="ECO:0007669"/>
    <property type="project" value="UniProtKB-KW"/>
</dbReference>
<dbReference type="OrthoDB" id="5282002at2759"/>
<dbReference type="InterPro" id="IPR002893">
    <property type="entry name" value="Znf_MYND"/>
</dbReference>
<dbReference type="InParanoid" id="E2BP63"/>
<evidence type="ECO:0000313" key="6">
    <source>
        <dbReference type="EMBL" id="EFN82483.1"/>
    </source>
</evidence>
<dbReference type="InterPro" id="IPR046824">
    <property type="entry name" value="Mss51-like_C"/>
</dbReference>
<proteinExistence type="predicted"/>
<dbReference type="Gene3D" id="6.10.140.2220">
    <property type="match status" value="1"/>
</dbReference>
<sequence>MVNLIRCNRCFFISYCSEDHKNLHLPQHRKICTAIEKFLKNNPQYLTRRWSYINWWISQRKFQESVQKDLGRELEEYETQMFTFTRSCFICHQHTGLSSCQRCLSIDYCLEHKVEFDQKHERLFCDHLILWLNLELTNFQYESTASLSLKLMKFPDDNTSFDDMEKFMEDYIQDRMGKWDGLDYIYSDYVSEPLSIYYGLYMAKLPDILLFGKGTYVIHVIAANFIERNGLPAWEILLHLCPDIEKLIVIMLGTKLQFEIGIQEICPRCACDKKEFFYECYSMSYSDYMANPSYKSANLVIGLETIYESKFEECSITMKQYQKCPILLIIPKAEKLDIRKKIKEVLGIKKRGLYYNKFESLRPHRVTKFITYRNPSLTVYQTLINTNSTNGTNSTSESSNEESIVISSLWDFSLSY</sequence>